<feature type="transmembrane region" description="Helical" evidence="1">
    <location>
        <begin position="206"/>
        <end position="226"/>
    </location>
</feature>
<sequence>MNWKQWILVFISTIVLLFAGQALAQTDINVNNTNLIRFGGDVTVQEKQVVENAHAIGGSVIVQPNGRVTQTAISIGGNVTLKKGARVDGDAYAIGGKVVQEEGATIGGAKGTLGDDGSMGMHRDRNSFWVRYAAQSAFRIMSAIIAAIVGVILLRAAPAFMPNLAATIRQYPSQSTLWGIGSIVAVIALNIFLAITLIGIPLIPLVILIASLASFVGSLGLSLLVGQIVVKSGQPPQVQQFLIGLLIVTVLALIPGLGGLVLFVVSVFGLGALLAWKIGKIQPHAMG</sequence>
<feature type="chain" id="PRO_5011114124" description="DUF8173 domain-containing protein" evidence="2">
    <location>
        <begin position="25"/>
        <end position="287"/>
    </location>
</feature>
<evidence type="ECO:0000259" key="3">
    <source>
        <dbReference type="Pfam" id="PF26514"/>
    </source>
</evidence>
<feature type="domain" description="DUF8173" evidence="3">
    <location>
        <begin position="140"/>
        <end position="273"/>
    </location>
</feature>
<dbReference type="EMBL" id="AP018203">
    <property type="protein sequence ID" value="BAY59042.1"/>
    <property type="molecule type" value="Genomic_DNA"/>
</dbReference>
<keyword evidence="1" id="KW-0472">Membrane</keyword>
<dbReference type="Proteomes" id="UP000217895">
    <property type="component" value="Chromosome"/>
</dbReference>
<evidence type="ECO:0000256" key="2">
    <source>
        <dbReference type="SAM" id="SignalP"/>
    </source>
</evidence>
<gene>
    <name evidence="4" type="ORF">NIES2135_59180</name>
</gene>
<evidence type="ECO:0000256" key="1">
    <source>
        <dbReference type="SAM" id="Phobius"/>
    </source>
</evidence>
<dbReference type="Pfam" id="PF26514">
    <property type="entry name" value="DUF8173"/>
    <property type="match status" value="1"/>
</dbReference>
<evidence type="ECO:0000313" key="4">
    <source>
        <dbReference type="EMBL" id="BAY59042.1"/>
    </source>
</evidence>
<feature type="transmembrane region" description="Helical" evidence="1">
    <location>
        <begin position="137"/>
        <end position="156"/>
    </location>
</feature>
<feature type="signal peptide" evidence="2">
    <location>
        <begin position="1"/>
        <end position="24"/>
    </location>
</feature>
<evidence type="ECO:0000313" key="5">
    <source>
        <dbReference type="Proteomes" id="UP000217895"/>
    </source>
</evidence>
<name>A0A1Z4JQM9_LEPBY</name>
<keyword evidence="5" id="KW-1185">Reference proteome</keyword>
<keyword evidence="1" id="KW-1133">Transmembrane helix</keyword>
<organism evidence="4 5">
    <name type="scientific">Leptolyngbya boryana NIES-2135</name>
    <dbReference type="NCBI Taxonomy" id="1973484"/>
    <lineage>
        <taxon>Bacteria</taxon>
        <taxon>Bacillati</taxon>
        <taxon>Cyanobacteriota</taxon>
        <taxon>Cyanophyceae</taxon>
        <taxon>Leptolyngbyales</taxon>
        <taxon>Leptolyngbyaceae</taxon>
        <taxon>Leptolyngbya group</taxon>
        <taxon>Leptolyngbya</taxon>
    </lineage>
</organism>
<feature type="transmembrane region" description="Helical" evidence="1">
    <location>
        <begin position="177"/>
        <end position="200"/>
    </location>
</feature>
<reference evidence="4 5" key="1">
    <citation type="submission" date="2017-06" db="EMBL/GenBank/DDBJ databases">
        <title>Genome sequencing of cyanobaciteial culture collection at National Institute for Environmental Studies (NIES).</title>
        <authorList>
            <person name="Hirose Y."/>
            <person name="Shimura Y."/>
            <person name="Fujisawa T."/>
            <person name="Nakamura Y."/>
            <person name="Kawachi M."/>
        </authorList>
    </citation>
    <scope>NUCLEOTIDE SEQUENCE [LARGE SCALE GENOMIC DNA]</scope>
    <source>
        <strain evidence="4 5">NIES-2135</strain>
    </source>
</reference>
<protein>
    <recommendedName>
        <fullName evidence="3">DUF8173 domain-containing protein</fullName>
    </recommendedName>
</protein>
<proteinExistence type="predicted"/>
<accession>A0A1Z4JQM9</accession>
<feature type="transmembrane region" description="Helical" evidence="1">
    <location>
        <begin position="238"/>
        <end position="254"/>
    </location>
</feature>
<dbReference type="InterPro" id="IPR058486">
    <property type="entry name" value="DUF8173"/>
</dbReference>
<dbReference type="AlphaFoldDB" id="A0A1Z4JQM9"/>
<keyword evidence="1" id="KW-0812">Transmembrane</keyword>
<keyword evidence="2" id="KW-0732">Signal</keyword>